<dbReference type="RefSeq" id="WP_169665959.1">
    <property type="nucleotide sequence ID" value="NZ_CP076132.1"/>
</dbReference>
<reference evidence="5 6" key="1">
    <citation type="submission" date="2021-05" db="EMBL/GenBank/DDBJ databases">
        <title>Comparative genomic studies on the polysaccharide-degrading batcterial strains of the Flammeovirga genus.</title>
        <authorList>
            <person name="Zewei F."/>
            <person name="Zheng Z."/>
            <person name="Yu L."/>
            <person name="Ruyue G."/>
            <person name="Yanhong M."/>
            <person name="Yuanyuan C."/>
            <person name="Jingyan G."/>
            <person name="Wenjun H."/>
        </authorList>
    </citation>
    <scope>NUCLEOTIDE SEQUENCE [LARGE SCALE GENOMIC DNA]</scope>
    <source>
        <strain evidence="5 6">NBRC:100898</strain>
    </source>
</reference>
<comment type="similarity">
    <text evidence="1">Belongs to the carbohydrate kinase PfkB family.</text>
</comment>
<dbReference type="CDD" id="cd01166">
    <property type="entry name" value="KdgK"/>
    <property type="match status" value="1"/>
</dbReference>
<evidence type="ECO:0000256" key="3">
    <source>
        <dbReference type="ARBA" id="ARBA00022777"/>
    </source>
</evidence>
<evidence type="ECO:0000313" key="5">
    <source>
        <dbReference type="EMBL" id="QWG01767.1"/>
    </source>
</evidence>
<dbReference type="EMBL" id="CP076132">
    <property type="protein sequence ID" value="QWG01767.1"/>
    <property type="molecule type" value="Genomic_DNA"/>
</dbReference>
<protein>
    <submittedName>
        <fullName evidence="5">Sugar kinase</fullName>
    </submittedName>
</protein>
<dbReference type="PANTHER" id="PTHR43320:SF2">
    <property type="entry name" value="2-DEHYDRO-3-DEOXYGLUCONOKINASE_2-DEHYDRO-3-DEOXYGALACTONOKINASE"/>
    <property type="match status" value="1"/>
</dbReference>
<dbReference type="PANTHER" id="PTHR43320">
    <property type="entry name" value="SUGAR KINASE"/>
    <property type="match status" value="1"/>
</dbReference>
<dbReference type="InterPro" id="IPR011611">
    <property type="entry name" value="PfkB_dom"/>
</dbReference>
<dbReference type="KEGG" id="fya:KMW28_19320"/>
<dbReference type="Proteomes" id="UP000678679">
    <property type="component" value="Chromosome 1"/>
</dbReference>
<name>A0AAX1N2V4_9BACT</name>
<dbReference type="Pfam" id="PF00294">
    <property type="entry name" value="PfkB"/>
    <property type="match status" value="1"/>
</dbReference>
<evidence type="ECO:0000256" key="2">
    <source>
        <dbReference type="ARBA" id="ARBA00022679"/>
    </source>
</evidence>
<keyword evidence="2" id="KW-0808">Transferase</keyword>
<dbReference type="InterPro" id="IPR029056">
    <property type="entry name" value="Ribokinase-like"/>
</dbReference>
<keyword evidence="6" id="KW-1185">Reference proteome</keyword>
<gene>
    <name evidence="5" type="ORF">KMW28_19320</name>
</gene>
<dbReference type="SUPFAM" id="SSF53613">
    <property type="entry name" value="Ribokinase-like"/>
    <property type="match status" value="1"/>
</dbReference>
<feature type="domain" description="Carbohydrate kinase PfkB" evidence="4">
    <location>
        <begin position="1"/>
        <end position="311"/>
    </location>
</feature>
<evidence type="ECO:0000256" key="1">
    <source>
        <dbReference type="ARBA" id="ARBA00010688"/>
    </source>
</evidence>
<accession>A0AAX1N2V4</accession>
<dbReference type="Gene3D" id="3.40.1190.20">
    <property type="match status" value="1"/>
</dbReference>
<organism evidence="5 6">
    <name type="scientific">Flammeovirga yaeyamensis</name>
    <dbReference type="NCBI Taxonomy" id="367791"/>
    <lineage>
        <taxon>Bacteria</taxon>
        <taxon>Pseudomonadati</taxon>
        <taxon>Bacteroidota</taxon>
        <taxon>Cytophagia</taxon>
        <taxon>Cytophagales</taxon>
        <taxon>Flammeovirgaceae</taxon>
        <taxon>Flammeovirga</taxon>
    </lineage>
</organism>
<keyword evidence="3 5" id="KW-0418">Kinase</keyword>
<evidence type="ECO:0000259" key="4">
    <source>
        <dbReference type="Pfam" id="PF00294"/>
    </source>
</evidence>
<dbReference type="InterPro" id="IPR052700">
    <property type="entry name" value="Carb_kinase_PfkB-like"/>
</dbReference>
<proteinExistence type="inferred from homology"/>
<dbReference type="GO" id="GO:0016301">
    <property type="term" value="F:kinase activity"/>
    <property type="evidence" value="ECO:0007669"/>
    <property type="project" value="UniProtKB-KW"/>
</dbReference>
<sequence length="331" mass="37414">MKKIITFGELLARFSTIDSDRIKQSNHLKVDFGGAEANVASSLAQFGEKVDFISRVPKNDLTEKALMSLKQFGVNTENILFGGDRLGLYFYEKGEVYRSSKVIYDRSHSSMATIKKDAINWDVIFKDADWFHWTGITPALSKACADTTFIALQKAKERGIKISGDYNLRKNLWNWGKSHTEIMPELLQFCDIMSGIHPNIDITKQDATKHDFKKAGDEMLEKYPNCKLIVFTSRGSYSASHNTWSGTIYDGKNVYTSFKYDITHMIDRVGGGDSFMAALIYALRNYEDLQYVVEFAAAASTLKHLTKGDTNICTVQEVEELIQNKSGLIQR</sequence>
<dbReference type="AlphaFoldDB" id="A0AAX1N2V4"/>
<evidence type="ECO:0000313" key="6">
    <source>
        <dbReference type="Proteomes" id="UP000678679"/>
    </source>
</evidence>